<evidence type="ECO:0000256" key="1">
    <source>
        <dbReference type="SAM" id="SignalP"/>
    </source>
</evidence>
<gene>
    <name evidence="2" type="ORF">K4G66_13755</name>
</gene>
<evidence type="ECO:0008006" key="3">
    <source>
        <dbReference type="Google" id="ProtNLM"/>
    </source>
</evidence>
<protein>
    <recommendedName>
        <fullName evidence="3">Curli production assembly/transport component CsgG</fullName>
    </recommendedName>
</protein>
<evidence type="ECO:0000313" key="2">
    <source>
        <dbReference type="EMBL" id="WKN39756.1"/>
    </source>
</evidence>
<reference evidence="2" key="1">
    <citation type="journal article" date="2023" name="Comput. Struct. Biotechnol. J.">
        <title>Discovery of a novel marine Bacteroidetes with a rich repertoire of carbohydrate-active enzymes.</title>
        <authorList>
            <person name="Chen B."/>
            <person name="Liu G."/>
            <person name="Chen Q."/>
            <person name="Wang H."/>
            <person name="Liu L."/>
            <person name="Tang K."/>
        </authorList>
    </citation>
    <scope>NUCLEOTIDE SEQUENCE</scope>
    <source>
        <strain evidence="2">TK19036</strain>
    </source>
</reference>
<sequence length="495" mass="55183">MKAHTTFCFWLTVIVCFWASACLAQPTTWESPYQVEQGKRDGYYVSQAKKLMKKEAYNASVANAVAALAIVDKKRQIRKAQEALREAYPSAISSSEARISALKASSADFKDDNTVNARYEIVKLYQEMVDFTNALKALPPETLESKKKDDLTFTYNDYSNDLVTAEQLLQEGKQLAAEKHYTEAGDLMASNDIESNKKAAKKYDLATQYIPGFKNANEKYEEARALGTTRMFITDFRNKSGIAPYNHLGAKVSSHIATTISNNGPYEFFELVHIGTVMNQTSEISSADQAATGMTIGFSAEQLANDILGTQSDTNTPAQNASPAYTDEDDGALIEHLLDQNVHLIMRGEITRISTAKNNNDPVTETIEKEIVLRKEKYKDSEGKEKEREIKGKVAARYTTYSREATAMIEGVYHIVDLATGNIIETQSITGTYKFYDDWASYSGDERALSKYQKSKAKEKPVEFPRDETMIYSASDDYSKEASNSALQYVTVVGS</sequence>
<proteinExistence type="predicted"/>
<keyword evidence="1" id="KW-0732">Signal</keyword>
<dbReference type="EMBL" id="CP120682">
    <property type="protein sequence ID" value="WKN39756.1"/>
    <property type="molecule type" value="Genomic_DNA"/>
</dbReference>
<name>A0AA49PZH4_9BACT</name>
<dbReference type="PROSITE" id="PS51257">
    <property type="entry name" value="PROKAR_LIPOPROTEIN"/>
    <property type="match status" value="1"/>
</dbReference>
<reference evidence="2" key="2">
    <citation type="journal article" date="2024" name="Antonie Van Leeuwenhoek">
        <title>Roseihalotalea indica gen. nov., sp. nov., a halophilic Bacteroidetes from mesopelagic Southwest Indian Ocean with higher carbohydrate metabolic potential.</title>
        <authorList>
            <person name="Chen B."/>
            <person name="Zhang M."/>
            <person name="Lin D."/>
            <person name="Ye J."/>
            <person name="Tang K."/>
        </authorList>
    </citation>
    <scope>NUCLEOTIDE SEQUENCE</scope>
    <source>
        <strain evidence="2">TK19036</strain>
    </source>
</reference>
<feature type="chain" id="PRO_5041209505" description="Curli production assembly/transport component CsgG" evidence="1">
    <location>
        <begin position="25"/>
        <end position="495"/>
    </location>
</feature>
<dbReference type="AlphaFoldDB" id="A0AA49PZH4"/>
<feature type="signal peptide" evidence="1">
    <location>
        <begin position="1"/>
        <end position="24"/>
    </location>
</feature>
<organism evidence="2">
    <name type="scientific">Roseihalotalea indica</name>
    <dbReference type="NCBI Taxonomy" id="2867963"/>
    <lineage>
        <taxon>Bacteria</taxon>
        <taxon>Pseudomonadati</taxon>
        <taxon>Bacteroidota</taxon>
        <taxon>Cytophagia</taxon>
        <taxon>Cytophagales</taxon>
        <taxon>Catalimonadaceae</taxon>
        <taxon>Roseihalotalea</taxon>
    </lineage>
</organism>
<accession>A0AA49PZH4</accession>